<reference evidence="1" key="1">
    <citation type="submission" date="2021-06" db="EMBL/GenBank/DDBJ databases">
        <authorList>
            <person name="Kallberg Y."/>
            <person name="Tangrot J."/>
            <person name="Rosling A."/>
        </authorList>
    </citation>
    <scope>NUCLEOTIDE SEQUENCE</scope>
    <source>
        <strain evidence="1">CL551</strain>
    </source>
</reference>
<dbReference type="Gene3D" id="3.70.10.10">
    <property type="match status" value="1"/>
</dbReference>
<dbReference type="Proteomes" id="UP000789342">
    <property type="component" value="Unassembled WGS sequence"/>
</dbReference>
<keyword evidence="2" id="KW-1185">Reference proteome</keyword>
<dbReference type="OrthoDB" id="2367159at2759"/>
<comment type="caution">
    <text evidence="1">The sequence shown here is derived from an EMBL/GenBank/DDBJ whole genome shotgun (WGS) entry which is preliminary data.</text>
</comment>
<organism evidence="1 2">
    <name type="scientific">Acaulospora morrowiae</name>
    <dbReference type="NCBI Taxonomy" id="94023"/>
    <lineage>
        <taxon>Eukaryota</taxon>
        <taxon>Fungi</taxon>
        <taxon>Fungi incertae sedis</taxon>
        <taxon>Mucoromycota</taxon>
        <taxon>Glomeromycotina</taxon>
        <taxon>Glomeromycetes</taxon>
        <taxon>Diversisporales</taxon>
        <taxon>Acaulosporaceae</taxon>
        <taxon>Acaulospora</taxon>
    </lineage>
</organism>
<proteinExistence type="predicted"/>
<accession>A0A9N9F133</accession>
<evidence type="ECO:0000313" key="1">
    <source>
        <dbReference type="EMBL" id="CAG8502769.1"/>
    </source>
</evidence>
<protein>
    <submittedName>
        <fullName evidence="1">9785_t:CDS:1</fullName>
    </submittedName>
</protein>
<feature type="non-terminal residue" evidence="1">
    <location>
        <position position="1"/>
    </location>
</feature>
<evidence type="ECO:0000313" key="2">
    <source>
        <dbReference type="Proteomes" id="UP000789342"/>
    </source>
</evidence>
<name>A0A9N9F133_9GLOM</name>
<dbReference type="AlphaFoldDB" id="A0A9N9F133"/>
<dbReference type="EMBL" id="CAJVPV010001614">
    <property type="protein sequence ID" value="CAG8502769.1"/>
    <property type="molecule type" value="Genomic_DNA"/>
</dbReference>
<gene>
    <name evidence="1" type="ORF">AMORRO_LOCUS3335</name>
</gene>
<sequence length="268" mass="30523">FFYDLAKDVTCDLVISRSHIRLTYLIEGVFGDKYMDAALAISQESGESDEFFDFVEFIEMECPSILESDQFSFDITFPQLINIINLMEDKNVQMHYDCENQTICWNQMKIDNIVDYTLKMSLVLASPREIDAPVHPPYNAQILLPSLRKIIPFVDFMGYADKTKIVLSANNQGVFKLSSCRSGMNITFVNCKNIPVNEEYILGGDPTKFATVILDRKLFFEFLRSKGLDWDANDAITCKIADQRGILFEGDNGPISFTYVMPLMIPSS</sequence>